<evidence type="ECO:0000313" key="3">
    <source>
        <dbReference type="Proteomes" id="UP000076502"/>
    </source>
</evidence>
<protein>
    <submittedName>
        <fullName evidence="2">FK506-binding protein 15</fullName>
    </submittedName>
</protein>
<organism evidence="2 3">
    <name type="scientific">Dufourea novaeangliae</name>
    <name type="common">Sweat bee</name>
    <dbReference type="NCBI Taxonomy" id="178035"/>
    <lineage>
        <taxon>Eukaryota</taxon>
        <taxon>Metazoa</taxon>
        <taxon>Ecdysozoa</taxon>
        <taxon>Arthropoda</taxon>
        <taxon>Hexapoda</taxon>
        <taxon>Insecta</taxon>
        <taxon>Pterygota</taxon>
        <taxon>Neoptera</taxon>
        <taxon>Endopterygota</taxon>
        <taxon>Hymenoptera</taxon>
        <taxon>Apocrita</taxon>
        <taxon>Aculeata</taxon>
        <taxon>Apoidea</taxon>
        <taxon>Anthophila</taxon>
        <taxon>Halictidae</taxon>
        <taxon>Rophitinae</taxon>
        <taxon>Dufourea</taxon>
    </lineage>
</organism>
<evidence type="ECO:0000256" key="1">
    <source>
        <dbReference type="SAM" id="MobiDB-lite"/>
    </source>
</evidence>
<dbReference type="PANTHER" id="PTHR44927:SF1">
    <property type="entry name" value="FK506-BINDING PROTEIN 15"/>
    <property type="match status" value="1"/>
</dbReference>
<proteinExistence type="predicted"/>
<dbReference type="EMBL" id="KQ434913">
    <property type="protein sequence ID" value="KZC11427.1"/>
    <property type="molecule type" value="Genomic_DNA"/>
</dbReference>
<dbReference type="Proteomes" id="UP000076502">
    <property type="component" value="Unassembled WGS sequence"/>
</dbReference>
<keyword evidence="3" id="KW-1185">Reference proteome</keyword>
<feature type="non-terminal residue" evidence="2">
    <location>
        <position position="446"/>
    </location>
</feature>
<reference evidence="2 3" key="1">
    <citation type="submission" date="2015-07" db="EMBL/GenBank/DDBJ databases">
        <title>The genome of Dufourea novaeangliae.</title>
        <authorList>
            <person name="Pan H."/>
            <person name="Kapheim K."/>
        </authorList>
    </citation>
    <scope>NUCLEOTIDE SEQUENCE [LARGE SCALE GENOMIC DNA]</scope>
    <source>
        <strain evidence="2">0120121106</strain>
        <tissue evidence="2">Whole body</tissue>
    </source>
</reference>
<dbReference type="STRING" id="178035.A0A154PI00"/>
<feature type="region of interest" description="Disordered" evidence="1">
    <location>
        <begin position="309"/>
        <end position="356"/>
    </location>
</feature>
<sequence length="446" mass="49564">MNSGSELPNLDKIFRDEDEPDFLPSGGSSLAAIFGLQVKSSDSHSLTKQQVIKKPGSTRNLQQIAPNKTEVIIAKAVHAFKLQNGAYVSVGKLGMALTGNIATKVYQIILYKSKQDHVSTVTVTPNFIYIVQPNNYSSYYDYNKENWSILFENNVVCMEFAKEIGLARYFSNDGRIENVFYQDLSPINKDTIAKKGDSVNIKYFIASEITQPFKCNSTLLQTMTIEISTDDNWEKILLGNSKGLKRILFLPPSKQVSLSCPGFPKEKDVVLEIEIMNIQSKEEVTQLCKVASDKASIISRMAKMGQSMLPKIPTSTTTDSEDTEVESSEGGFQKKLLSQESEEETPRNVHRIPKSKDDVPVTNVACKPFVAASTFTPQWSPTQIQPNFVTLDGQVYSLQPQSVTPAISSIVDPGLNMLLSETRMTNTELRMGMSKIADNVQKLLDK</sequence>
<accession>A0A154PI00</accession>
<dbReference type="OrthoDB" id="5842926at2759"/>
<dbReference type="AlphaFoldDB" id="A0A154PI00"/>
<gene>
    <name evidence="2" type="ORF">WN55_02644</name>
</gene>
<dbReference type="PANTHER" id="PTHR44927">
    <property type="entry name" value="FK506-BINDING PROTEIN 15"/>
    <property type="match status" value="1"/>
</dbReference>
<name>A0A154PI00_DUFNO</name>
<evidence type="ECO:0000313" key="2">
    <source>
        <dbReference type="EMBL" id="KZC11427.1"/>
    </source>
</evidence>